<accession>A0A6M1RNL7</accession>
<protein>
    <recommendedName>
        <fullName evidence="3">Endonuclease/exonuclease/phosphatase domain-containing protein</fullName>
    </recommendedName>
</protein>
<comment type="caution">
    <text evidence="1">The sequence shown here is derived from an EMBL/GenBank/DDBJ whole genome shotgun (WGS) entry which is preliminary data.</text>
</comment>
<evidence type="ECO:0000313" key="2">
    <source>
        <dbReference type="Proteomes" id="UP000477311"/>
    </source>
</evidence>
<reference evidence="1 2" key="1">
    <citation type="submission" date="2020-02" db="EMBL/GenBank/DDBJ databases">
        <title>Draft genome sequence of Limisphaera ngatamarikiensis NGM72.4T, a thermophilic Verrucomicrobia grouped in subdivision 3.</title>
        <authorList>
            <person name="Carere C.R."/>
            <person name="Steen J."/>
            <person name="Hugenholtz P."/>
            <person name="Stott M.B."/>
        </authorList>
    </citation>
    <scope>NUCLEOTIDE SEQUENCE [LARGE SCALE GENOMIC DNA]</scope>
    <source>
        <strain evidence="1 2">NGM72.4</strain>
    </source>
</reference>
<evidence type="ECO:0000313" key="1">
    <source>
        <dbReference type="EMBL" id="NGO39149.1"/>
    </source>
</evidence>
<evidence type="ECO:0008006" key="3">
    <source>
        <dbReference type="Google" id="ProtNLM"/>
    </source>
</evidence>
<proteinExistence type="predicted"/>
<dbReference type="AlphaFoldDB" id="A0A6M1RNL7"/>
<dbReference type="RefSeq" id="WP_165106998.1">
    <property type="nucleotide sequence ID" value="NZ_JAAKYA010000048.1"/>
</dbReference>
<name>A0A6M1RNL7_9BACT</name>
<dbReference type="Gene3D" id="3.60.10.10">
    <property type="entry name" value="Endonuclease/exonuclease/phosphatase"/>
    <property type="match status" value="1"/>
</dbReference>
<organism evidence="1 2">
    <name type="scientific">Limisphaera ngatamarikiensis</name>
    <dbReference type="NCBI Taxonomy" id="1324935"/>
    <lineage>
        <taxon>Bacteria</taxon>
        <taxon>Pseudomonadati</taxon>
        <taxon>Verrucomicrobiota</taxon>
        <taxon>Verrucomicrobiia</taxon>
        <taxon>Limisphaerales</taxon>
        <taxon>Limisphaeraceae</taxon>
        <taxon>Limisphaera</taxon>
    </lineage>
</organism>
<sequence>MDGRRKGSWYGGWTGVCWLRLALAVLGAYGWTGWAGEVWPYLAVWSFNSEPPDGRATTGRWEPVSGWGVVRLVGGMTGDFGSGAGSSDPAVADNSALVIRNGPAQGTGNKQHGLELELNPFGWRPVALLLDVRAEEGASRYWRVQFRAGTGSWTDGSVLELRSGLWVWCVRVDLPAWAEGAESLGIRIVSEFEASARGRGAAAYVAAGDRSAYDPAGGLWVDHVRVVGQPVLERVRAVTWNLSGFGVTNWGVEHPQLMAAARVLRALDPVVVGFEEVPEGRESEMTNWVRSWWPGATVAVGTRTDGALRLAVASRLPVGGVRSWLRRASLSPWGYEGVFTRELLEAEIWVPGCAEPMHLFVVHLKAGGDADSAARRAAEALAISNFFATTWPARSRGRAMMLAGDCNEDLARPRAGEQGAVRILAGSPPGLTVLTPVNPVTRDERTWSIRDSVLRYRFDYLLVGGWLVTNLVESGVFRSDVAGAGAVQPEDSRTASDHLPVWAGFANPGAIPRSVLARDTSGTWRLSWWMAQGVRYRVESSVDLGEWLLVTEGVAVRPGYWTIAVGGGGGPRFFRVLRLE</sequence>
<dbReference type="InterPro" id="IPR036691">
    <property type="entry name" value="Endo/exonu/phosph_ase_sf"/>
</dbReference>
<keyword evidence="2" id="KW-1185">Reference proteome</keyword>
<dbReference type="Proteomes" id="UP000477311">
    <property type="component" value="Unassembled WGS sequence"/>
</dbReference>
<dbReference type="EMBL" id="JAAKYA010000048">
    <property type="protein sequence ID" value="NGO39149.1"/>
    <property type="molecule type" value="Genomic_DNA"/>
</dbReference>
<dbReference type="SUPFAM" id="SSF56219">
    <property type="entry name" value="DNase I-like"/>
    <property type="match status" value="1"/>
</dbReference>
<gene>
    <name evidence="1" type="ORF">G4L39_07025</name>
</gene>